<organism evidence="3 4">
    <name type="scientific">Coniophora puteana (strain RWD-64-598)</name>
    <name type="common">Brown rot fungus</name>
    <dbReference type="NCBI Taxonomy" id="741705"/>
    <lineage>
        <taxon>Eukaryota</taxon>
        <taxon>Fungi</taxon>
        <taxon>Dikarya</taxon>
        <taxon>Basidiomycota</taxon>
        <taxon>Agaricomycotina</taxon>
        <taxon>Agaricomycetes</taxon>
        <taxon>Agaricomycetidae</taxon>
        <taxon>Boletales</taxon>
        <taxon>Coniophorineae</taxon>
        <taxon>Coniophoraceae</taxon>
        <taxon>Coniophora</taxon>
    </lineage>
</organism>
<feature type="transmembrane region" description="Helical" evidence="2">
    <location>
        <begin position="132"/>
        <end position="154"/>
    </location>
</feature>
<feature type="region of interest" description="Disordered" evidence="1">
    <location>
        <begin position="187"/>
        <end position="207"/>
    </location>
</feature>
<dbReference type="OrthoDB" id="3267806at2759"/>
<comment type="caution">
    <text evidence="3">The sequence shown here is derived from an EMBL/GenBank/DDBJ whole genome shotgun (WGS) entry which is preliminary data.</text>
</comment>
<evidence type="ECO:0000256" key="1">
    <source>
        <dbReference type="SAM" id="MobiDB-lite"/>
    </source>
</evidence>
<sequence length="233" mass="25310">MISTLVVTGLISWLSNTVPDQSILPAHSLASSYNTPPLILAIVFNVISTTLMAGSYYASADTRDKSSVCLPRRSPYINFRHQARNNVRTPQPTGPVLHPNHFTNIAHILTESCALLTAASLVYMALPLANHPGVYILVTLLPQVQIISALLVLLRISQGIAWGTTSEELSVGRFVVDLDRVRVRLEDGSSDRGKESAGRKDGTSVGCVPAQSLSLDNRRSDGYAKEVVEMKRC</sequence>
<reference evidence="4" key="1">
    <citation type="journal article" date="2012" name="Science">
        <title>The Paleozoic origin of enzymatic lignin decomposition reconstructed from 31 fungal genomes.</title>
        <authorList>
            <person name="Floudas D."/>
            <person name="Binder M."/>
            <person name="Riley R."/>
            <person name="Barry K."/>
            <person name="Blanchette R.A."/>
            <person name="Henrissat B."/>
            <person name="Martinez A.T."/>
            <person name="Otillar R."/>
            <person name="Spatafora J.W."/>
            <person name="Yadav J.S."/>
            <person name="Aerts A."/>
            <person name="Benoit I."/>
            <person name="Boyd A."/>
            <person name="Carlson A."/>
            <person name="Copeland A."/>
            <person name="Coutinho P.M."/>
            <person name="de Vries R.P."/>
            <person name="Ferreira P."/>
            <person name="Findley K."/>
            <person name="Foster B."/>
            <person name="Gaskell J."/>
            <person name="Glotzer D."/>
            <person name="Gorecki P."/>
            <person name="Heitman J."/>
            <person name="Hesse C."/>
            <person name="Hori C."/>
            <person name="Igarashi K."/>
            <person name="Jurgens J.A."/>
            <person name="Kallen N."/>
            <person name="Kersten P."/>
            <person name="Kohler A."/>
            <person name="Kuees U."/>
            <person name="Kumar T.K.A."/>
            <person name="Kuo A."/>
            <person name="LaButti K."/>
            <person name="Larrondo L.F."/>
            <person name="Lindquist E."/>
            <person name="Ling A."/>
            <person name="Lombard V."/>
            <person name="Lucas S."/>
            <person name="Lundell T."/>
            <person name="Martin R."/>
            <person name="McLaughlin D.J."/>
            <person name="Morgenstern I."/>
            <person name="Morin E."/>
            <person name="Murat C."/>
            <person name="Nagy L.G."/>
            <person name="Nolan M."/>
            <person name="Ohm R.A."/>
            <person name="Patyshakuliyeva A."/>
            <person name="Rokas A."/>
            <person name="Ruiz-Duenas F.J."/>
            <person name="Sabat G."/>
            <person name="Salamov A."/>
            <person name="Samejima M."/>
            <person name="Schmutz J."/>
            <person name="Slot J.C."/>
            <person name="St John F."/>
            <person name="Stenlid J."/>
            <person name="Sun H."/>
            <person name="Sun S."/>
            <person name="Syed K."/>
            <person name="Tsang A."/>
            <person name="Wiebenga A."/>
            <person name="Young D."/>
            <person name="Pisabarro A."/>
            <person name="Eastwood D.C."/>
            <person name="Martin F."/>
            <person name="Cullen D."/>
            <person name="Grigoriev I.V."/>
            <person name="Hibbett D.S."/>
        </authorList>
    </citation>
    <scope>NUCLEOTIDE SEQUENCE [LARGE SCALE GENOMIC DNA]</scope>
    <source>
        <strain evidence="4">RWD-64-598 SS2</strain>
    </source>
</reference>
<feature type="transmembrane region" description="Helical" evidence="2">
    <location>
        <begin position="38"/>
        <end position="58"/>
    </location>
</feature>
<protein>
    <submittedName>
        <fullName evidence="3">Uncharacterized protein</fullName>
    </submittedName>
</protein>
<name>A0A5M3M767_CONPW</name>
<gene>
    <name evidence="3" type="ORF">CONPUDRAFT_159667</name>
</gene>
<evidence type="ECO:0000313" key="4">
    <source>
        <dbReference type="Proteomes" id="UP000053558"/>
    </source>
</evidence>
<keyword evidence="2" id="KW-0472">Membrane</keyword>
<dbReference type="Proteomes" id="UP000053558">
    <property type="component" value="Unassembled WGS sequence"/>
</dbReference>
<keyword evidence="2" id="KW-1133">Transmembrane helix</keyword>
<feature type="transmembrane region" description="Helical" evidence="2">
    <location>
        <begin position="108"/>
        <end position="126"/>
    </location>
</feature>
<dbReference type="EMBL" id="JH711590">
    <property type="protein sequence ID" value="EIW74893.1"/>
    <property type="molecule type" value="Genomic_DNA"/>
</dbReference>
<keyword evidence="4" id="KW-1185">Reference proteome</keyword>
<feature type="compositionally biased region" description="Basic and acidic residues" evidence="1">
    <location>
        <begin position="187"/>
        <end position="202"/>
    </location>
</feature>
<keyword evidence="2" id="KW-0812">Transmembrane</keyword>
<dbReference type="RefSeq" id="XP_007774952.1">
    <property type="nucleotide sequence ID" value="XM_007776762.1"/>
</dbReference>
<dbReference type="AlphaFoldDB" id="A0A5M3M767"/>
<evidence type="ECO:0000256" key="2">
    <source>
        <dbReference type="SAM" id="Phobius"/>
    </source>
</evidence>
<dbReference type="KEGG" id="cput:CONPUDRAFT_159667"/>
<dbReference type="GeneID" id="19204148"/>
<accession>A0A5M3M767</accession>
<proteinExistence type="predicted"/>
<evidence type="ECO:0000313" key="3">
    <source>
        <dbReference type="EMBL" id="EIW74893.1"/>
    </source>
</evidence>